<sequence length="89" mass="9987">MAVKGKTPAKRARKAEENRLRNKVYKTRLKNSIKKYEIALSNNDEEAAKENLIQTISVIDKCVSKGVLHKNTAARKKSALTKALNKASY</sequence>
<name>A0A6I6DJZ2_9FIRM</name>
<dbReference type="Gene3D" id="1.20.58.110">
    <property type="entry name" value="Ribosomal protein S20"/>
    <property type="match status" value="1"/>
</dbReference>
<dbReference type="RefSeq" id="WP_156203841.1">
    <property type="nucleotide sequence ID" value="NZ_CP046457.1"/>
</dbReference>
<evidence type="ECO:0000256" key="4">
    <source>
        <dbReference type="ARBA" id="ARBA00022980"/>
    </source>
</evidence>
<dbReference type="GO" id="GO:0070181">
    <property type="term" value="F:small ribosomal subunit rRNA binding"/>
    <property type="evidence" value="ECO:0007669"/>
    <property type="project" value="TreeGrafter"/>
</dbReference>
<evidence type="ECO:0000313" key="9">
    <source>
        <dbReference type="Proteomes" id="UP000426444"/>
    </source>
</evidence>
<dbReference type="GO" id="GO:0005829">
    <property type="term" value="C:cytosol"/>
    <property type="evidence" value="ECO:0007669"/>
    <property type="project" value="TreeGrafter"/>
</dbReference>
<dbReference type="NCBIfam" id="TIGR00029">
    <property type="entry name" value="S20"/>
    <property type="match status" value="1"/>
</dbReference>
<gene>
    <name evidence="7" type="primary">rpsT</name>
    <name evidence="8" type="ORF">SYNTR_1411</name>
</gene>
<evidence type="ECO:0000256" key="1">
    <source>
        <dbReference type="ARBA" id="ARBA00007634"/>
    </source>
</evidence>
<evidence type="ECO:0000256" key="6">
    <source>
        <dbReference type="ARBA" id="ARBA00035136"/>
    </source>
</evidence>
<dbReference type="PANTHER" id="PTHR33398:SF1">
    <property type="entry name" value="SMALL RIBOSOMAL SUBUNIT PROTEIN BS20C"/>
    <property type="match status" value="1"/>
</dbReference>
<dbReference type="Pfam" id="PF01649">
    <property type="entry name" value="Ribosomal_S20p"/>
    <property type="match status" value="1"/>
</dbReference>
<reference evidence="9" key="1">
    <citation type="journal article" date="2019" name="Microbiology">
        <title>Complete Genome Sequence of an Uncultured Bacterium of the Candidate Phylum Bipolaricaulota.</title>
        <authorList>
            <person name="Kadnikov V.V."/>
            <person name="Mardanov A.V."/>
            <person name="Beletsky A.V."/>
            <person name="Frank Y.A."/>
            <person name="Karnachuk O.V."/>
            <person name="Ravin N.V."/>
        </authorList>
    </citation>
    <scope>NUCLEOTIDE SEQUENCE [LARGE SCALE GENOMIC DNA]</scope>
</reference>
<comment type="similarity">
    <text evidence="1 7">Belongs to the bacterial ribosomal protein bS20 family.</text>
</comment>
<evidence type="ECO:0000256" key="5">
    <source>
        <dbReference type="ARBA" id="ARBA00023274"/>
    </source>
</evidence>
<evidence type="ECO:0000313" key="8">
    <source>
        <dbReference type="EMBL" id="QGU00005.1"/>
    </source>
</evidence>
<organism evidence="8 9">
    <name type="scientific">Candidatus Syntrophocurvum alkaliphilum</name>
    <dbReference type="NCBI Taxonomy" id="2293317"/>
    <lineage>
        <taxon>Bacteria</taxon>
        <taxon>Bacillati</taxon>
        <taxon>Bacillota</taxon>
        <taxon>Clostridia</taxon>
        <taxon>Eubacteriales</taxon>
        <taxon>Syntrophomonadaceae</taxon>
        <taxon>Candidatus Syntrophocurvum</taxon>
    </lineage>
</organism>
<dbReference type="AlphaFoldDB" id="A0A6I6DJZ2"/>
<dbReference type="OrthoDB" id="9808392at2"/>
<keyword evidence="3 7" id="KW-0694">RNA-binding</keyword>
<keyword evidence="4 7" id="KW-0689">Ribosomal protein</keyword>
<dbReference type="KEGG" id="salq:SYNTR_1411"/>
<keyword evidence="2 7" id="KW-0699">rRNA-binding</keyword>
<evidence type="ECO:0000256" key="7">
    <source>
        <dbReference type="HAMAP-Rule" id="MF_00500"/>
    </source>
</evidence>
<proteinExistence type="inferred from homology"/>
<keyword evidence="5 7" id="KW-0687">Ribonucleoprotein</keyword>
<keyword evidence="9" id="KW-1185">Reference proteome</keyword>
<protein>
    <recommendedName>
        <fullName evidence="6 7">Small ribosomal subunit protein bS20</fullName>
    </recommendedName>
</protein>
<dbReference type="PANTHER" id="PTHR33398">
    <property type="entry name" value="30S RIBOSOMAL PROTEIN S20"/>
    <property type="match status" value="1"/>
</dbReference>
<dbReference type="HAMAP" id="MF_00500">
    <property type="entry name" value="Ribosomal_bS20"/>
    <property type="match status" value="1"/>
</dbReference>
<accession>A0A6I6DJZ2</accession>
<dbReference type="GO" id="GO:0015935">
    <property type="term" value="C:small ribosomal subunit"/>
    <property type="evidence" value="ECO:0007669"/>
    <property type="project" value="TreeGrafter"/>
</dbReference>
<dbReference type="InterPro" id="IPR002583">
    <property type="entry name" value="Ribosomal_bS20"/>
</dbReference>
<dbReference type="InterPro" id="IPR036510">
    <property type="entry name" value="Ribosomal_bS20_sf"/>
</dbReference>
<dbReference type="EMBL" id="CP046457">
    <property type="protein sequence ID" value="QGU00005.1"/>
    <property type="molecule type" value="Genomic_DNA"/>
</dbReference>
<evidence type="ECO:0000256" key="3">
    <source>
        <dbReference type="ARBA" id="ARBA00022884"/>
    </source>
</evidence>
<comment type="function">
    <text evidence="7">Binds directly to 16S ribosomal RNA.</text>
</comment>
<dbReference type="SUPFAM" id="SSF46992">
    <property type="entry name" value="Ribosomal protein S20"/>
    <property type="match status" value="1"/>
</dbReference>
<evidence type="ECO:0000256" key="2">
    <source>
        <dbReference type="ARBA" id="ARBA00022730"/>
    </source>
</evidence>
<dbReference type="GO" id="GO:0003735">
    <property type="term" value="F:structural constituent of ribosome"/>
    <property type="evidence" value="ECO:0007669"/>
    <property type="project" value="InterPro"/>
</dbReference>
<dbReference type="Proteomes" id="UP000426444">
    <property type="component" value="Chromosome"/>
</dbReference>
<dbReference type="GO" id="GO:0006412">
    <property type="term" value="P:translation"/>
    <property type="evidence" value="ECO:0007669"/>
    <property type="project" value="UniProtKB-UniRule"/>
</dbReference>